<dbReference type="Gene3D" id="3.50.50.60">
    <property type="entry name" value="FAD/NAD(P)-binding domain"/>
    <property type="match status" value="1"/>
</dbReference>
<dbReference type="eggNOG" id="COG1232">
    <property type="taxonomic scope" value="Bacteria"/>
</dbReference>
<dbReference type="InterPro" id="IPR050464">
    <property type="entry name" value="Zeta_carotene_desat/Oxidored"/>
</dbReference>
<dbReference type="PANTHER" id="PTHR42923">
    <property type="entry name" value="PROTOPORPHYRINOGEN OXIDASE"/>
    <property type="match status" value="1"/>
</dbReference>
<comment type="cofactor">
    <cofactor evidence="1 6">
        <name>FAD</name>
        <dbReference type="ChEBI" id="CHEBI:57692"/>
    </cofactor>
</comment>
<dbReference type="NCBIfam" id="TIGR00562">
    <property type="entry name" value="proto_IX_ox"/>
    <property type="match status" value="1"/>
</dbReference>
<comment type="function">
    <text evidence="6">Involved in coproporphyrin-dependent heme b biosynthesis. Catalyzes the oxidation of coproporphyrinogen III to coproporphyrin III.</text>
</comment>
<dbReference type="AlphaFoldDB" id="E6MQN2"/>
<proteinExistence type="inferred from homology"/>
<evidence type="ECO:0000256" key="4">
    <source>
        <dbReference type="ARBA" id="ARBA00023002"/>
    </source>
</evidence>
<evidence type="ECO:0000256" key="1">
    <source>
        <dbReference type="ARBA" id="ARBA00001974"/>
    </source>
</evidence>
<name>E6MQN2_9BACT</name>
<dbReference type="GO" id="GO:0006783">
    <property type="term" value="P:heme biosynthetic process"/>
    <property type="evidence" value="ECO:0007669"/>
    <property type="project" value="UniProtKB-UniRule"/>
</dbReference>
<reference evidence="8 9" key="1">
    <citation type="submission" date="2010-12" db="EMBL/GenBank/DDBJ databases">
        <authorList>
            <person name="Muzny D."/>
            <person name="Qin X."/>
            <person name="Deng J."/>
            <person name="Jiang H."/>
            <person name="Liu Y."/>
            <person name="Qu J."/>
            <person name="Song X.-Z."/>
            <person name="Zhang L."/>
            <person name="Thornton R."/>
            <person name="Coyle M."/>
            <person name="Francisco L."/>
            <person name="Jackson L."/>
            <person name="Javaid M."/>
            <person name="Korchina V."/>
            <person name="Kovar C."/>
            <person name="Mata R."/>
            <person name="Mathew T."/>
            <person name="Ngo R."/>
            <person name="Nguyen L."/>
            <person name="Nguyen N."/>
            <person name="Okwuonu G."/>
            <person name="Ongeri F."/>
            <person name="Pham C."/>
            <person name="Simmons D."/>
            <person name="Wilczek-Boney K."/>
            <person name="Hale W."/>
            <person name="Jakkamsetti A."/>
            <person name="Pham P."/>
            <person name="Ruth R."/>
            <person name="San Lucas F."/>
            <person name="Warren J."/>
            <person name="Zhang J."/>
            <person name="Zhao Z."/>
            <person name="Zhou C."/>
            <person name="Zhu D."/>
            <person name="Lee S."/>
            <person name="Bess C."/>
            <person name="Blankenburg K."/>
            <person name="Forbes L."/>
            <person name="Fu Q."/>
            <person name="Gubbala S."/>
            <person name="Hirani K."/>
            <person name="Jayaseelan J.C."/>
            <person name="Lara F."/>
            <person name="Munidasa M."/>
            <person name="Palculict T."/>
            <person name="Patil S."/>
            <person name="Pu L.-L."/>
            <person name="Saada N."/>
            <person name="Tang L."/>
            <person name="Weissenberger G."/>
            <person name="Zhu Y."/>
            <person name="Hemphill L."/>
            <person name="Shang Y."/>
            <person name="Youmans B."/>
            <person name="Ayvaz T."/>
            <person name="Ross M."/>
            <person name="Santibanez J."/>
            <person name="Aqrawi P."/>
            <person name="Gross S."/>
            <person name="Joshi V."/>
            <person name="Fowler G."/>
            <person name="Nazareth L."/>
            <person name="Reid J."/>
            <person name="Worley K."/>
            <person name="Petrosino J."/>
            <person name="Highlander S."/>
            <person name="Gibbs R."/>
        </authorList>
    </citation>
    <scope>NUCLEOTIDE SEQUENCE [LARGE SCALE GENOMIC DNA]</scope>
    <source>
        <strain evidence="8 9">DSM 15606</strain>
    </source>
</reference>
<evidence type="ECO:0000313" key="8">
    <source>
        <dbReference type="EMBL" id="EFV04068.1"/>
    </source>
</evidence>
<feature type="domain" description="Amine oxidase" evidence="7">
    <location>
        <begin position="25"/>
        <end position="405"/>
    </location>
</feature>
<dbReference type="STRING" id="888832.HMPREF9420_1800"/>
<keyword evidence="2 6" id="KW-0285">Flavoprotein</keyword>
<keyword evidence="3 6" id="KW-0274">FAD</keyword>
<dbReference type="Gene3D" id="3.90.660.20">
    <property type="entry name" value="Protoporphyrinogen oxidase, mitochondrial, domain 2"/>
    <property type="match status" value="1"/>
</dbReference>
<dbReference type="Proteomes" id="UP000003874">
    <property type="component" value="Unassembled WGS sequence"/>
</dbReference>
<dbReference type="InterPro" id="IPR036188">
    <property type="entry name" value="FAD/NAD-bd_sf"/>
</dbReference>
<keyword evidence="4 6" id="KW-0560">Oxidoreductase</keyword>
<comment type="similarity">
    <text evidence="6">Belongs to the protoporphyrinogen/coproporphyrinogen oxidase family. Coproporphyrinogen III oxidase subfamily.</text>
</comment>
<dbReference type="HOGENOM" id="CLU_009629_3_0_10"/>
<keyword evidence="5 6" id="KW-0350">Heme biosynthesis</keyword>
<evidence type="ECO:0000256" key="6">
    <source>
        <dbReference type="RuleBase" id="RU364052"/>
    </source>
</evidence>
<dbReference type="Pfam" id="PF01593">
    <property type="entry name" value="Amino_oxidase"/>
    <property type="match status" value="1"/>
</dbReference>
<dbReference type="SUPFAM" id="SSF54373">
    <property type="entry name" value="FAD-linked reductases, C-terminal domain"/>
    <property type="match status" value="1"/>
</dbReference>
<protein>
    <recommendedName>
        <fullName evidence="6">Coproporphyrinogen III oxidase</fullName>
        <ecNumber evidence="6">1.3.3.15</ecNumber>
    </recommendedName>
</protein>
<keyword evidence="6" id="KW-0963">Cytoplasm</keyword>
<evidence type="ECO:0000256" key="5">
    <source>
        <dbReference type="ARBA" id="ARBA00023133"/>
    </source>
</evidence>
<dbReference type="InterPro" id="IPR002937">
    <property type="entry name" value="Amino_oxidase"/>
</dbReference>
<evidence type="ECO:0000259" key="7">
    <source>
        <dbReference type="Pfam" id="PF01593"/>
    </source>
</evidence>
<dbReference type="UniPathway" id="UPA00252"/>
<comment type="caution">
    <text evidence="8">The sequence shown here is derived from an EMBL/GenBank/DDBJ whole genome shotgun (WGS) entry which is preliminary data.</text>
</comment>
<organism evidence="8 9">
    <name type="scientific">Segatella salivae DSM 15606</name>
    <dbReference type="NCBI Taxonomy" id="888832"/>
    <lineage>
        <taxon>Bacteria</taxon>
        <taxon>Pseudomonadati</taxon>
        <taxon>Bacteroidota</taxon>
        <taxon>Bacteroidia</taxon>
        <taxon>Bacteroidales</taxon>
        <taxon>Prevotellaceae</taxon>
        <taxon>Segatella</taxon>
    </lineage>
</organism>
<dbReference type="EC" id="1.3.3.15" evidence="6"/>
<dbReference type="EMBL" id="AEQO01000147">
    <property type="protein sequence ID" value="EFV04068.1"/>
    <property type="molecule type" value="Genomic_DNA"/>
</dbReference>
<dbReference type="Gene3D" id="1.10.3110.10">
    <property type="entry name" value="protoporphyrinogen ix oxidase, domain 3"/>
    <property type="match status" value="1"/>
</dbReference>
<evidence type="ECO:0000313" key="9">
    <source>
        <dbReference type="Proteomes" id="UP000003874"/>
    </source>
</evidence>
<dbReference type="InterPro" id="IPR004572">
    <property type="entry name" value="Protoporphyrinogen_oxidase"/>
</dbReference>
<dbReference type="GO" id="GO:0004729">
    <property type="term" value="F:oxygen-dependent protoporphyrinogen oxidase activity"/>
    <property type="evidence" value="ECO:0007669"/>
    <property type="project" value="UniProtKB-UniRule"/>
</dbReference>
<comment type="pathway">
    <text evidence="6">Porphyrin-containing compound metabolism; protoheme biosynthesis.</text>
</comment>
<keyword evidence="9" id="KW-1185">Reference proteome</keyword>
<comment type="subcellular location">
    <subcellularLocation>
        <location evidence="6">Cytoplasm</location>
    </subcellularLocation>
</comment>
<dbReference type="SUPFAM" id="SSF51905">
    <property type="entry name" value="FAD/NAD(P)-binding domain"/>
    <property type="match status" value="1"/>
</dbReference>
<sequence length="468" mass="51468">MNLPKVYMQNEIQTKLDAIVIGAGLTGLTTAHTLKKRGKRVVVIEKEQRVGGQIHTYQQGDYTFESGPNTGVVSYPEVAELFHDLAQWGCSLEEAHEEARQRWIWKGTKFHAIPSSLIGAVRTPLFTWRDKFGILGEPFRRKGTNPDEDVASMVVRRLGKSYLDYAVDPFVSGVYAGNPHTLITRFALPKLYNLEQNYGSFIRGGIAKSKEKKSERERLATKNVFSAVGGLSRLTEALAQSVGESNIILGAKEVVVTPMNGQWQVSYKTATGETISLCSQHVITTVGAYALKTMLPFVEEADMAAISALRYAPIIQVSVGLSDAHGVENKAFGGLIPTCEKQPFLGILFPSACFSQRCPTAGALYSFFIGGTNHTEMLDKTDAELQQMVCKGLTTMLGLPTNVQPDMIRIFRHERAIPQYELSSGARFEAVNRIEQAYKGLIIGGNLRDGIGMADRIRQAVRMGSQLA</sequence>
<gene>
    <name evidence="8" type="primary">hemG</name>
    <name evidence="8" type="ORF">HMPREF9420_1800</name>
</gene>
<evidence type="ECO:0000256" key="3">
    <source>
        <dbReference type="ARBA" id="ARBA00022827"/>
    </source>
</evidence>
<comment type="catalytic activity">
    <reaction evidence="6">
        <text>coproporphyrinogen III + 3 O2 = coproporphyrin III + 3 H2O2</text>
        <dbReference type="Rhea" id="RHEA:43436"/>
        <dbReference type="ChEBI" id="CHEBI:15379"/>
        <dbReference type="ChEBI" id="CHEBI:16240"/>
        <dbReference type="ChEBI" id="CHEBI:57309"/>
        <dbReference type="ChEBI" id="CHEBI:131725"/>
        <dbReference type="EC" id="1.3.3.15"/>
    </reaction>
</comment>
<accession>E6MQN2</accession>
<evidence type="ECO:0000256" key="2">
    <source>
        <dbReference type="ARBA" id="ARBA00022630"/>
    </source>
</evidence>
<dbReference type="PANTHER" id="PTHR42923:SF3">
    <property type="entry name" value="PROTOPORPHYRINOGEN OXIDASE"/>
    <property type="match status" value="1"/>
</dbReference>
<dbReference type="GO" id="GO:0005737">
    <property type="term" value="C:cytoplasm"/>
    <property type="evidence" value="ECO:0007669"/>
    <property type="project" value="UniProtKB-SubCell"/>
</dbReference>